<gene>
    <name evidence="2" type="ORF">D9Q98_001280</name>
</gene>
<dbReference type="EMBL" id="SIDB01000001">
    <property type="protein sequence ID" value="KAI3438863.1"/>
    <property type="molecule type" value="Genomic_DNA"/>
</dbReference>
<organism evidence="2 3">
    <name type="scientific">Chlorella vulgaris</name>
    <name type="common">Green alga</name>
    <dbReference type="NCBI Taxonomy" id="3077"/>
    <lineage>
        <taxon>Eukaryota</taxon>
        <taxon>Viridiplantae</taxon>
        <taxon>Chlorophyta</taxon>
        <taxon>core chlorophytes</taxon>
        <taxon>Trebouxiophyceae</taxon>
        <taxon>Chlorellales</taxon>
        <taxon>Chlorellaceae</taxon>
        <taxon>Chlorella clade</taxon>
        <taxon>Chlorella</taxon>
    </lineage>
</organism>
<name>A0A9D4Z1Y8_CHLVU</name>
<proteinExistence type="predicted"/>
<evidence type="ECO:0000256" key="1">
    <source>
        <dbReference type="SAM" id="MobiDB-lite"/>
    </source>
</evidence>
<sequence length="76" mass="8083">MSGTLAIGHLGFAPFRCNLFCTFSAAAGGAREGSNQGRPPSPLGAAPEVPVPRTHCSKSLEGCRDRKRQFRRDGPQ</sequence>
<accession>A0A9D4Z1Y8</accession>
<evidence type="ECO:0000313" key="3">
    <source>
        <dbReference type="Proteomes" id="UP001055712"/>
    </source>
</evidence>
<protein>
    <submittedName>
        <fullName evidence="2">Uncharacterized protein</fullName>
    </submittedName>
</protein>
<evidence type="ECO:0000313" key="2">
    <source>
        <dbReference type="EMBL" id="KAI3438863.1"/>
    </source>
</evidence>
<keyword evidence="3" id="KW-1185">Reference proteome</keyword>
<feature type="region of interest" description="Disordered" evidence="1">
    <location>
        <begin position="29"/>
        <end position="76"/>
    </location>
</feature>
<reference evidence="2" key="1">
    <citation type="journal article" date="2019" name="Plant J.">
        <title>Chlorella vulgaris genome assembly and annotation reveals the molecular basis for metabolic acclimation to high light conditions.</title>
        <authorList>
            <person name="Cecchin M."/>
            <person name="Marcolungo L."/>
            <person name="Rossato M."/>
            <person name="Girolomoni L."/>
            <person name="Cosentino E."/>
            <person name="Cuine S."/>
            <person name="Li-Beisson Y."/>
            <person name="Delledonne M."/>
            <person name="Ballottari M."/>
        </authorList>
    </citation>
    <scope>NUCLEOTIDE SEQUENCE</scope>
    <source>
        <strain evidence="2">211/11P</strain>
    </source>
</reference>
<dbReference type="AlphaFoldDB" id="A0A9D4Z1Y8"/>
<comment type="caution">
    <text evidence="2">The sequence shown here is derived from an EMBL/GenBank/DDBJ whole genome shotgun (WGS) entry which is preliminary data.</text>
</comment>
<reference evidence="2" key="2">
    <citation type="submission" date="2020-11" db="EMBL/GenBank/DDBJ databases">
        <authorList>
            <person name="Cecchin M."/>
            <person name="Marcolungo L."/>
            <person name="Rossato M."/>
            <person name="Girolomoni L."/>
            <person name="Cosentino E."/>
            <person name="Cuine S."/>
            <person name="Li-Beisson Y."/>
            <person name="Delledonne M."/>
            <person name="Ballottari M."/>
        </authorList>
    </citation>
    <scope>NUCLEOTIDE SEQUENCE</scope>
    <source>
        <strain evidence="2">211/11P</strain>
        <tissue evidence="2">Whole cell</tissue>
    </source>
</reference>
<dbReference type="Proteomes" id="UP001055712">
    <property type="component" value="Unassembled WGS sequence"/>
</dbReference>